<dbReference type="EMBL" id="PNBX01000036">
    <property type="protein sequence ID" value="TMO68481.1"/>
    <property type="molecule type" value="Genomic_DNA"/>
</dbReference>
<dbReference type="GO" id="GO:0046930">
    <property type="term" value="C:pore complex"/>
    <property type="evidence" value="ECO:0007669"/>
    <property type="project" value="UniProtKB-KW"/>
</dbReference>
<keyword evidence="6 11" id="KW-0732">Signal</keyword>
<evidence type="ECO:0000256" key="6">
    <source>
        <dbReference type="ARBA" id="ARBA00022729"/>
    </source>
</evidence>
<dbReference type="GO" id="GO:0006811">
    <property type="term" value="P:monoatomic ion transport"/>
    <property type="evidence" value="ECO:0007669"/>
    <property type="project" value="UniProtKB-KW"/>
</dbReference>
<dbReference type="AlphaFoldDB" id="A0A5S3V9C6"/>
<dbReference type="SUPFAM" id="SSF56935">
    <property type="entry name" value="Porins"/>
    <property type="match status" value="1"/>
</dbReference>
<evidence type="ECO:0000313" key="14">
    <source>
        <dbReference type="EMBL" id="TMO73870.1"/>
    </source>
</evidence>
<evidence type="ECO:0000256" key="10">
    <source>
        <dbReference type="ARBA" id="ARBA00023237"/>
    </source>
</evidence>
<evidence type="ECO:0000256" key="5">
    <source>
        <dbReference type="ARBA" id="ARBA00022692"/>
    </source>
</evidence>
<accession>A0A5S3V9C6</accession>
<keyword evidence="10" id="KW-0998">Cell outer membrane</keyword>
<evidence type="ECO:0000256" key="7">
    <source>
        <dbReference type="ARBA" id="ARBA00023065"/>
    </source>
</evidence>
<evidence type="ECO:0000313" key="13">
    <source>
        <dbReference type="EMBL" id="TMO68481.1"/>
    </source>
</evidence>
<name>A0A5S3V9C6_9GAMM</name>
<dbReference type="InterPro" id="IPR023614">
    <property type="entry name" value="Porin_dom_sf"/>
</dbReference>
<evidence type="ECO:0000313" key="16">
    <source>
        <dbReference type="Proteomes" id="UP000307217"/>
    </source>
</evidence>
<evidence type="ECO:0000256" key="9">
    <source>
        <dbReference type="ARBA" id="ARBA00023136"/>
    </source>
</evidence>
<comment type="subunit">
    <text evidence="2">Homotrimer.</text>
</comment>
<dbReference type="PANTHER" id="PTHR34501">
    <property type="entry name" value="PROTEIN YDDL-RELATED"/>
    <property type="match status" value="1"/>
</dbReference>
<evidence type="ECO:0000259" key="12">
    <source>
        <dbReference type="Pfam" id="PF13609"/>
    </source>
</evidence>
<evidence type="ECO:0000313" key="15">
    <source>
        <dbReference type="Proteomes" id="UP000307164"/>
    </source>
</evidence>
<dbReference type="InterPro" id="IPR033900">
    <property type="entry name" value="Gram_neg_porin_domain"/>
</dbReference>
<dbReference type="EMBL" id="PNBW01000053">
    <property type="protein sequence ID" value="TMO73870.1"/>
    <property type="molecule type" value="Genomic_DNA"/>
</dbReference>
<dbReference type="RefSeq" id="WP_138591639.1">
    <property type="nucleotide sequence ID" value="NZ_PNBW01000053.1"/>
</dbReference>
<comment type="caution">
    <text evidence="13">The sequence shown here is derived from an EMBL/GenBank/DDBJ whole genome shotgun (WGS) entry which is preliminary data.</text>
</comment>
<keyword evidence="5" id="KW-0812">Transmembrane</keyword>
<keyword evidence="7" id="KW-0406">Ion transport</keyword>
<reference evidence="16" key="2">
    <citation type="submission" date="2019-06" db="EMBL/GenBank/DDBJ databases">
        <title>Co-occurence of chitin degradation, pigmentation and bioactivity in marine Pseudoalteromonas.</title>
        <authorList>
            <person name="Sonnenschein E.C."/>
            <person name="Bech P.K."/>
        </authorList>
    </citation>
    <scope>NUCLEOTIDE SEQUENCE [LARGE SCALE GENOMIC DNA]</scope>
    <source>
        <strain evidence="16">S3790</strain>
    </source>
</reference>
<feature type="chain" id="PRO_5024300598" evidence="11">
    <location>
        <begin position="24"/>
        <end position="318"/>
    </location>
</feature>
<dbReference type="OrthoDB" id="8957883at2"/>
<keyword evidence="9" id="KW-0472">Membrane</keyword>
<reference evidence="13" key="3">
    <citation type="submission" date="2019-09" db="EMBL/GenBank/DDBJ databases">
        <title>Co-occurence of chitin degradation, pigmentation and bioactivity in marine Pseudoalteromonas.</title>
        <authorList>
            <person name="Sonnenschein E.C."/>
            <person name="Bech P.K."/>
        </authorList>
    </citation>
    <scope>NUCLEOTIDE SEQUENCE</scope>
    <source>
        <strain evidence="13">S3790</strain>
        <strain evidence="14 15">S3895</strain>
    </source>
</reference>
<dbReference type="Pfam" id="PF13609">
    <property type="entry name" value="Porin_4"/>
    <property type="match status" value="1"/>
</dbReference>
<dbReference type="Gene3D" id="2.40.160.10">
    <property type="entry name" value="Porin"/>
    <property type="match status" value="1"/>
</dbReference>
<evidence type="ECO:0000256" key="3">
    <source>
        <dbReference type="ARBA" id="ARBA00022448"/>
    </source>
</evidence>
<evidence type="ECO:0000256" key="2">
    <source>
        <dbReference type="ARBA" id="ARBA00011233"/>
    </source>
</evidence>
<evidence type="ECO:0000256" key="11">
    <source>
        <dbReference type="SAM" id="SignalP"/>
    </source>
</evidence>
<keyword evidence="4" id="KW-1134">Transmembrane beta strand</keyword>
<dbReference type="InterPro" id="IPR050298">
    <property type="entry name" value="Gram-neg_bact_OMP"/>
</dbReference>
<dbReference type="GO" id="GO:0009279">
    <property type="term" value="C:cell outer membrane"/>
    <property type="evidence" value="ECO:0007669"/>
    <property type="project" value="UniProtKB-SubCell"/>
</dbReference>
<organism evidence="13 16">
    <name type="scientific">Pseudoalteromonas aurantia</name>
    <dbReference type="NCBI Taxonomy" id="43654"/>
    <lineage>
        <taxon>Bacteria</taxon>
        <taxon>Pseudomonadati</taxon>
        <taxon>Pseudomonadota</taxon>
        <taxon>Gammaproteobacteria</taxon>
        <taxon>Alteromonadales</taxon>
        <taxon>Pseudoalteromonadaceae</taxon>
        <taxon>Pseudoalteromonas</taxon>
    </lineage>
</organism>
<gene>
    <name evidence="13" type="ORF">CWC19_09385</name>
    <name evidence="14" type="ORF">CWC20_12170</name>
</gene>
<sequence length="318" mass="34891">MKTKILLFLSTVSLLTVSDITLANDVKVYGRVHAGLQFSDIGDDDETSIKSYASRMGLKGKAKVNDGLDVFFKYEFEVNPVDNDKDGKNGDNITARSQYVGVKGKYGEVLVGRNDTPLKKSQGKVDLMNDFTSDNKALFAGDNRLGDTIQYTSPSLNHMKFIVSYIAEDNSKQDGETGLSMAGVYGDSKLKKTSIYASVARDTKVAGRDITRLVVQGKLGDATIGGLYQQSEKVDSDDSVDSVVVSASYKLPNSYKLLAQYQDSDGAEGKLKDSGNSTSVGVEKKLSKQARMYLWYSKFSLDNTPDQDHMALTLRYDF</sequence>
<evidence type="ECO:0000256" key="1">
    <source>
        <dbReference type="ARBA" id="ARBA00004571"/>
    </source>
</evidence>
<evidence type="ECO:0000256" key="8">
    <source>
        <dbReference type="ARBA" id="ARBA00023114"/>
    </source>
</evidence>
<dbReference type="PANTHER" id="PTHR34501:SF9">
    <property type="entry name" value="MAJOR OUTER MEMBRANE PROTEIN P.IA"/>
    <property type="match status" value="1"/>
</dbReference>
<proteinExistence type="predicted"/>
<feature type="domain" description="Porin" evidence="12">
    <location>
        <begin position="12"/>
        <end position="303"/>
    </location>
</feature>
<evidence type="ECO:0000256" key="4">
    <source>
        <dbReference type="ARBA" id="ARBA00022452"/>
    </source>
</evidence>
<keyword evidence="8" id="KW-0626">Porin</keyword>
<dbReference type="CDD" id="cd00342">
    <property type="entry name" value="gram_neg_porins"/>
    <property type="match status" value="1"/>
</dbReference>
<protein>
    <submittedName>
        <fullName evidence="13">Porin</fullName>
    </submittedName>
</protein>
<keyword evidence="15" id="KW-1185">Reference proteome</keyword>
<dbReference type="Proteomes" id="UP000307217">
    <property type="component" value="Unassembled WGS sequence"/>
</dbReference>
<feature type="signal peptide" evidence="11">
    <location>
        <begin position="1"/>
        <end position="23"/>
    </location>
</feature>
<dbReference type="GO" id="GO:0015288">
    <property type="term" value="F:porin activity"/>
    <property type="evidence" value="ECO:0007669"/>
    <property type="project" value="UniProtKB-KW"/>
</dbReference>
<comment type="subcellular location">
    <subcellularLocation>
        <location evidence="1">Cell outer membrane</location>
        <topology evidence="1">Multi-pass membrane protein</topology>
    </subcellularLocation>
</comment>
<reference evidence="15 16" key="1">
    <citation type="submission" date="2018-01" db="EMBL/GenBank/DDBJ databases">
        <authorList>
            <person name="Paulsen S."/>
            <person name="Gram L.K."/>
        </authorList>
    </citation>
    <scope>NUCLEOTIDE SEQUENCE [LARGE SCALE GENOMIC DNA]</scope>
    <source>
        <strain evidence="13 16">S3790</strain>
        <strain evidence="14 15">S3895</strain>
    </source>
</reference>
<keyword evidence="3" id="KW-0813">Transport</keyword>
<dbReference type="Proteomes" id="UP000307164">
    <property type="component" value="Unassembled WGS sequence"/>
</dbReference>